<keyword evidence="1" id="KW-0732">Signal</keyword>
<proteinExistence type="predicted"/>
<accession>A0A401Q9U1</accession>
<reference evidence="2 3" key="1">
    <citation type="journal article" date="2018" name="Nat. Ecol. Evol.">
        <title>Shark genomes provide insights into elasmobranch evolution and the origin of vertebrates.</title>
        <authorList>
            <person name="Hara Y"/>
            <person name="Yamaguchi K"/>
            <person name="Onimaru K"/>
            <person name="Kadota M"/>
            <person name="Koyanagi M"/>
            <person name="Keeley SD"/>
            <person name="Tatsumi K"/>
            <person name="Tanaka K"/>
            <person name="Motone F"/>
            <person name="Kageyama Y"/>
            <person name="Nozu R"/>
            <person name="Adachi N"/>
            <person name="Nishimura O"/>
            <person name="Nakagawa R"/>
            <person name="Tanegashima C"/>
            <person name="Kiyatake I"/>
            <person name="Matsumoto R"/>
            <person name="Murakumo K"/>
            <person name="Nishida K"/>
            <person name="Terakita A"/>
            <person name="Kuratani S"/>
            <person name="Sato K"/>
            <person name="Hyodo S Kuraku.S."/>
        </authorList>
    </citation>
    <scope>NUCLEOTIDE SEQUENCE [LARGE SCALE GENOMIC DNA]</scope>
</reference>
<dbReference type="Proteomes" id="UP000288216">
    <property type="component" value="Unassembled WGS sequence"/>
</dbReference>
<gene>
    <name evidence="2" type="ORF">scyTo_0023205</name>
</gene>
<sequence>LAMYHVPEWIRIAHLFAVVIRLIWLDSAAHHVTCVSTTVSSLAMARCFTPRLVDPAFSVPAQ</sequence>
<evidence type="ECO:0000313" key="2">
    <source>
        <dbReference type="EMBL" id="GCB82153.1"/>
    </source>
</evidence>
<comment type="caution">
    <text evidence="2">The sequence shown here is derived from an EMBL/GenBank/DDBJ whole genome shotgun (WGS) entry which is preliminary data.</text>
</comment>
<name>A0A401Q9U1_SCYTO</name>
<organism evidence="2 3">
    <name type="scientific">Scyliorhinus torazame</name>
    <name type="common">Cloudy catshark</name>
    <name type="synonym">Catulus torazame</name>
    <dbReference type="NCBI Taxonomy" id="75743"/>
    <lineage>
        <taxon>Eukaryota</taxon>
        <taxon>Metazoa</taxon>
        <taxon>Chordata</taxon>
        <taxon>Craniata</taxon>
        <taxon>Vertebrata</taxon>
        <taxon>Chondrichthyes</taxon>
        <taxon>Elasmobranchii</taxon>
        <taxon>Galeomorphii</taxon>
        <taxon>Galeoidea</taxon>
        <taxon>Carcharhiniformes</taxon>
        <taxon>Scyliorhinidae</taxon>
        <taxon>Scyliorhinus</taxon>
    </lineage>
</organism>
<dbReference type="AlphaFoldDB" id="A0A401Q9U1"/>
<dbReference type="EMBL" id="BFAA01027189">
    <property type="protein sequence ID" value="GCB82153.1"/>
    <property type="molecule type" value="Genomic_DNA"/>
</dbReference>
<evidence type="ECO:0000256" key="1">
    <source>
        <dbReference type="SAM" id="SignalP"/>
    </source>
</evidence>
<feature type="chain" id="PRO_5019383323" evidence="1">
    <location>
        <begin position="30"/>
        <end position="62"/>
    </location>
</feature>
<feature type="signal peptide" evidence="1">
    <location>
        <begin position="1"/>
        <end position="29"/>
    </location>
</feature>
<keyword evidence="3" id="KW-1185">Reference proteome</keyword>
<protein>
    <submittedName>
        <fullName evidence="2">Uncharacterized protein</fullName>
    </submittedName>
</protein>
<feature type="non-terminal residue" evidence="2">
    <location>
        <position position="1"/>
    </location>
</feature>
<evidence type="ECO:0000313" key="3">
    <source>
        <dbReference type="Proteomes" id="UP000288216"/>
    </source>
</evidence>